<keyword evidence="5 8" id="KW-0812">Transmembrane</keyword>
<dbReference type="GO" id="GO:0015129">
    <property type="term" value="F:lactate transmembrane transporter activity"/>
    <property type="evidence" value="ECO:0007669"/>
    <property type="project" value="UniProtKB-UniRule"/>
</dbReference>
<evidence type="ECO:0000256" key="5">
    <source>
        <dbReference type="ARBA" id="ARBA00022692"/>
    </source>
</evidence>
<dbReference type="GO" id="GO:0015295">
    <property type="term" value="F:solute:proton symporter activity"/>
    <property type="evidence" value="ECO:0007669"/>
    <property type="project" value="TreeGrafter"/>
</dbReference>
<evidence type="ECO:0000313" key="10">
    <source>
        <dbReference type="Proteomes" id="UP000228687"/>
    </source>
</evidence>
<organism evidence="9 10">
    <name type="scientific">Candidatus Kaiserbacteria bacterium CG08_land_8_20_14_0_20_50_21</name>
    <dbReference type="NCBI Taxonomy" id="1974604"/>
    <lineage>
        <taxon>Bacteria</taxon>
        <taxon>Candidatus Kaiseribacteriota</taxon>
    </lineage>
</organism>
<evidence type="ECO:0000256" key="3">
    <source>
        <dbReference type="ARBA" id="ARBA00022448"/>
    </source>
</evidence>
<dbReference type="Proteomes" id="UP000228687">
    <property type="component" value="Unassembled WGS sequence"/>
</dbReference>
<name>A0A2H0Z0X2_9BACT</name>
<accession>A0A2H0Z0X2</accession>
<dbReference type="GO" id="GO:0005886">
    <property type="term" value="C:plasma membrane"/>
    <property type="evidence" value="ECO:0007669"/>
    <property type="project" value="UniProtKB-SubCell"/>
</dbReference>
<comment type="caution">
    <text evidence="9">The sequence shown here is derived from an EMBL/GenBank/DDBJ whole genome shotgun (WGS) entry which is preliminary data.</text>
</comment>
<dbReference type="AlphaFoldDB" id="A0A2H0Z0X2"/>
<comment type="caution">
    <text evidence="8">Lacks conserved residue(s) required for the propagation of feature annotation.</text>
</comment>
<proteinExistence type="inferred from homology"/>
<evidence type="ECO:0000256" key="1">
    <source>
        <dbReference type="ARBA" id="ARBA00004651"/>
    </source>
</evidence>
<dbReference type="InterPro" id="IPR003804">
    <property type="entry name" value="Lactate_perm"/>
</dbReference>
<evidence type="ECO:0000256" key="2">
    <source>
        <dbReference type="ARBA" id="ARBA00010100"/>
    </source>
</evidence>
<dbReference type="EMBL" id="PEXT01000005">
    <property type="protein sequence ID" value="PIS43643.1"/>
    <property type="molecule type" value="Genomic_DNA"/>
</dbReference>
<evidence type="ECO:0000256" key="7">
    <source>
        <dbReference type="ARBA" id="ARBA00023136"/>
    </source>
</evidence>
<evidence type="ECO:0000256" key="6">
    <source>
        <dbReference type="ARBA" id="ARBA00022989"/>
    </source>
</evidence>
<keyword evidence="6 8" id="KW-1133">Transmembrane helix</keyword>
<evidence type="ECO:0000256" key="8">
    <source>
        <dbReference type="RuleBase" id="RU365092"/>
    </source>
</evidence>
<keyword evidence="4 8" id="KW-1003">Cell membrane</keyword>
<protein>
    <recommendedName>
        <fullName evidence="8">L-lactate permease</fullName>
    </recommendedName>
</protein>
<evidence type="ECO:0000256" key="4">
    <source>
        <dbReference type="ARBA" id="ARBA00022475"/>
    </source>
</evidence>
<keyword evidence="7 8" id="KW-0472">Membrane</keyword>
<feature type="transmembrane region" description="Helical" evidence="8">
    <location>
        <begin position="42"/>
        <end position="69"/>
    </location>
</feature>
<dbReference type="PANTHER" id="PTHR30003:SF0">
    <property type="entry name" value="GLYCOLATE PERMEASE GLCA-RELATED"/>
    <property type="match status" value="1"/>
</dbReference>
<feature type="transmembrane region" description="Helical" evidence="8">
    <location>
        <begin position="16"/>
        <end position="36"/>
    </location>
</feature>
<comment type="function">
    <text evidence="8">Uptake of L-lactate across the membrane. Can also transport D-lactate and glycolate.</text>
</comment>
<evidence type="ECO:0000313" key="9">
    <source>
        <dbReference type="EMBL" id="PIS43643.1"/>
    </source>
</evidence>
<feature type="transmembrane region" description="Helical" evidence="8">
    <location>
        <begin position="81"/>
        <end position="102"/>
    </location>
</feature>
<dbReference type="PANTHER" id="PTHR30003">
    <property type="entry name" value="L-LACTATE PERMEASE"/>
    <property type="match status" value="1"/>
</dbReference>
<comment type="similarity">
    <text evidence="2 8">Belongs to the lactate permease family.</text>
</comment>
<comment type="subcellular location">
    <subcellularLocation>
        <location evidence="1 8">Cell membrane</location>
        <topology evidence="1 8">Multi-pass membrane protein</topology>
    </subcellularLocation>
</comment>
<sequence length="103" mass="11311">MEKRKENFFIFDCKRFFATISNIMFGNFFNTVGQALGFNVSMLLSLGVVGASAGNMIALTDMLAGEAVIGVKNRERQILKGVFVPCTIYLILVGITGMLMAYI</sequence>
<gene>
    <name evidence="9" type="ORF">COT23_00125</name>
</gene>
<reference evidence="10" key="1">
    <citation type="submission" date="2017-09" db="EMBL/GenBank/DDBJ databases">
        <title>Depth-based differentiation of microbial function through sediment-hosted aquifers and enrichment of novel symbionts in the deep terrestrial subsurface.</title>
        <authorList>
            <person name="Probst A.J."/>
            <person name="Ladd B."/>
            <person name="Jarett J.K."/>
            <person name="Geller-Mcgrath D.E."/>
            <person name="Sieber C.M.K."/>
            <person name="Emerson J.B."/>
            <person name="Anantharaman K."/>
            <person name="Thomas B.C."/>
            <person name="Malmstrom R."/>
            <person name="Stieglmeier M."/>
            <person name="Klingl A."/>
            <person name="Woyke T."/>
            <person name="Ryan C.M."/>
            <person name="Banfield J.F."/>
        </authorList>
    </citation>
    <scope>NUCLEOTIDE SEQUENCE [LARGE SCALE GENOMIC DNA]</scope>
</reference>
<keyword evidence="3 8" id="KW-0813">Transport</keyword>
<dbReference type="Pfam" id="PF02652">
    <property type="entry name" value="Lactate_perm"/>
    <property type="match status" value="1"/>
</dbReference>